<evidence type="ECO:0000313" key="4">
    <source>
        <dbReference type="Proteomes" id="UP000284868"/>
    </source>
</evidence>
<gene>
    <name evidence="3" type="ORF">DWZ83_01800</name>
</gene>
<dbReference type="Pfam" id="PF13413">
    <property type="entry name" value="HTH_25"/>
    <property type="match status" value="1"/>
</dbReference>
<feature type="region of interest" description="Disordered" evidence="1">
    <location>
        <begin position="166"/>
        <end position="196"/>
    </location>
</feature>
<evidence type="ECO:0000256" key="2">
    <source>
        <dbReference type="SAM" id="Phobius"/>
    </source>
</evidence>
<comment type="caution">
    <text evidence="3">The sequence shown here is derived from an EMBL/GenBank/DDBJ whole genome shotgun (WGS) entry which is preliminary data.</text>
</comment>
<protein>
    <submittedName>
        <fullName evidence="3">Helix-turn-helix domain-containing protein</fullName>
    </submittedName>
</protein>
<dbReference type="Gene3D" id="1.10.260.40">
    <property type="entry name" value="lambda repressor-like DNA-binding domains"/>
    <property type="match status" value="1"/>
</dbReference>
<dbReference type="GO" id="GO:0003677">
    <property type="term" value="F:DNA binding"/>
    <property type="evidence" value="ECO:0007669"/>
    <property type="project" value="InterPro"/>
</dbReference>
<dbReference type="EMBL" id="QRPK01000005">
    <property type="protein sequence ID" value="RHM14938.1"/>
    <property type="molecule type" value="Genomic_DNA"/>
</dbReference>
<dbReference type="Proteomes" id="UP000284868">
    <property type="component" value="Unassembled WGS sequence"/>
</dbReference>
<dbReference type="PANTHER" id="PTHR34475">
    <property type="match status" value="1"/>
</dbReference>
<keyword evidence="2" id="KW-1133">Transmembrane helix</keyword>
<dbReference type="RefSeq" id="WP_022420231.1">
    <property type="nucleotide sequence ID" value="NZ_CAJKGD010000002.1"/>
</dbReference>
<proteinExistence type="predicted"/>
<dbReference type="OrthoDB" id="9797543at2"/>
<dbReference type="InterPro" id="IPR001387">
    <property type="entry name" value="Cro/C1-type_HTH"/>
</dbReference>
<keyword evidence="2" id="KW-0812">Transmembrane</keyword>
<keyword evidence="2" id="KW-0472">Membrane</keyword>
<dbReference type="CDD" id="cd00093">
    <property type="entry name" value="HTH_XRE"/>
    <property type="match status" value="1"/>
</dbReference>
<dbReference type="InterPro" id="IPR050400">
    <property type="entry name" value="Bact_Cytoskel_RodZ"/>
</dbReference>
<name>A0A415PQF9_9FIRM</name>
<dbReference type="SUPFAM" id="SSF47413">
    <property type="entry name" value="lambda repressor-like DNA-binding domains"/>
    <property type="match status" value="1"/>
</dbReference>
<dbReference type="AlphaFoldDB" id="A0A415PQF9"/>
<feature type="transmembrane region" description="Helical" evidence="2">
    <location>
        <begin position="135"/>
        <end position="158"/>
    </location>
</feature>
<keyword evidence="4" id="KW-1185">Reference proteome</keyword>
<dbReference type="InterPro" id="IPR010982">
    <property type="entry name" value="Lambda_DNA-bd_dom_sf"/>
</dbReference>
<accession>A0A415PQF9</accession>
<reference evidence="3 4" key="1">
    <citation type="submission" date="2018-08" db="EMBL/GenBank/DDBJ databases">
        <title>A genome reference for cultivated species of the human gut microbiota.</title>
        <authorList>
            <person name="Zou Y."/>
            <person name="Xue W."/>
            <person name="Luo G."/>
        </authorList>
    </citation>
    <scope>NUCLEOTIDE SEQUENCE [LARGE SCALE GENOMIC DNA]</scope>
    <source>
        <strain evidence="3 4">AF35-6BH</strain>
    </source>
</reference>
<sequence length="311" mass="35577">MEDFSKLLKEKREQAGLSIDDVCEKTRLTQKHIKALEDGNMEFFRDDLSYMRFFVKSYCEAVGMNYEDIKDLLRDSIDDYTQTISISALKDHEEMEKNIAHSEKLTKVRNTQEHAHVRTSFKQNKDKKIHKRIDFSLLSFVGAAAVVALVVGISLWTLGQSDDKDSEVKKEQPIADKQETNEKKDSPTEEKEDKKTQDIEITKVGLSQYTVENVKAGDELDIEIYFGNASSAFSMSVNGEVLSDPAAKVYQWKETIKTKITAKENMKMTLYFGWFNQIQVKINGKIVNIDESIMNSDSACNLEFTMVEDKS</sequence>
<evidence type="ECO:0000313" key="3">
    <source>
        <dbReference type="EMBL" id="RHM14938.1"/>
    </source>
</evidence>
<dbReference type="PANTHER" id="PTHR34475:SF1">
    <property type="entry name" value="CYTOSKELETON PROTEIN RODZ"/>
    <property type="match status" value="1"/>
</dbReference>
<evidence type="ECO:0000256" key="1">
    <source>
        <dbReference type="SAM" id="MobiDB-lite"/>
    </source>
</evidence>
<organism evidence="3 4">
    <name type="scientific">Amedibacillus dolichus</name>
    <dbReference type="NCBI Taxonomy" id="31971"/>
    <lineage>
        <taxon>Bacteria</taxon>
        <taxon>Bacillati</taxon>
        <taxon>Bacillota</taxon>
        <taxon>Erysipelotrichia</taxon>
        <taxon>Erysipelotrichales</taxon>
        <taxon>Erysipelotrichaceae</taxon>
        <taxon>Amedibacillus</taxon>
    </lineage>
</organism>